<dbReference type="InterPro" id="IPR032582">
    <property type="entry name" value="DUF4916"/>
</dbReference>
<dbReference type="SUPFAM" id="SSF55811">
    <property type="entry name" value="Nudix"/>
    <property type="match status" value="1"/>
</dbReference>
<protein>
    <submittedName>
        <fullName evidence="2">ADP-ribose pyrophosphatase YjhB (NUDIX family)</fullName>
    </submittedName>
</protein>
<sequence>MAVRTPDPDPNEHGDDDPRDPLRGLGGGFGGQGRPGHPLGDGSFGSPAPGNAANPAWLTDIELAEARRRLPMLYVEAVPVRTDGVGTVTEVGILLRATPVGEITRTIVSGRVRYGETIRDALFRHLENDLGPMAFPLLPPQPLPFTVAEYFPIPGVSAFHDDRQHAVSLAFVVPVTGTCEPRQDALEVTWMSPEEAASDSLADEMEGGRATLIRLALASVGALR</sequence>
<dbReference type="Proteomes" id="UP000273158">
    <property type="component" value="Unassembled WGS sequence"/>
</dbReference>
<reference evidence="2 3" key="1">
    <citation type="journal article" date="2015" name="Stand. Genomic Sci.">
        <title>Genomic Encyclopedia of Bacterial and Archaeal Type Strains, Phase III: the genomes of soil and plant-associated and newly described type strains.</title>
        <authorList>
            <person name="Whitman W.B."/>
            <person name="Woyke T."/>
            <person name="Klenk H.P."/>
            <person name="Zhou Y."/>
            <person name="Lilburn T.G."/>
            <person name="Beck B.J."/>
            <person name="De Vos P."/>
            <person name="Vandamme P."/>
            <person name="Eisen J.A."/>
            <person name="Garrity G."/>
            <person name="Hugenholtz P."/>
            <person name="Kyrpides N.C."/>
        </authorList>
    </citation>
    <scope>NUCLEOTIDE SEQUENCE [LARGE SCALE GENOMIC DNA]</scope>
    <source>
        <strain evidence="2 3">S2T63</strain>
    </source>
</reference>
<dbReference type="OrthoDB" id="3266865at2"/>
<dbReference type="AlphaFoldDB" id="A0A498C4Z6"/>
<gene>
    <name evidence="2" type="ORF">C7474_2683</name>
</gene>
<dbReference type="InterPro" id="IPR015797">
    <property type="entry name" value="NUDIX_hydrolase-like_dom_sf"/>
</dbReference>
<proteinExistence type="predicted"/>
<dbReference type="Gene3D" id="3.90.79.10">
    <property type="entry name" value="Nucleoside Triphosphate Pyrophosphohydrolase"/>
    <property type="match status" value="1"/>
</dbReference>
<organism evidence="2 3">
    <name type="scientific">Microbacterium telephonicum</name>
    <dbReference type="NCBI Taxonomy" id="1714841"/>
    <lineage>
        <taxon>Bacteria</taxon>
        <taxon>Bacillati</taxon>
        <taxon>Actinomycetota</taxon>
        <taxon>Actinomycetes</taxon>
        <taxon>Micrococcales</taxon>
        <taxon>Microbacteriaceae</taxon>
        <taxon>Microbacterium</taxon>
    </lineage>
</organism>
<evidence type="ECO:0000313" key="2">
    <source>
        <dbReference type="EMBL" id="RLK48080.1"/>
    </source>
</evidence>
<feature type="region of interest" description="Disordered" evidence="1">
    <location>
        <begin position="1"/>
        <end position="51"/>
    </location>
</feature>
<evidence type="ECO:0000256" key="1">
    <source>
        <dbReference type="SAM" id="MobiDB-lite"/>
    </source>
</evidence>
<accession>A0A498C4Z6</accession>
<dbReference type="Pfam" id="PF16262">
    <property type="entry name" value="DUF4916"/>
    <property type="match status" value="1"/>
</dbReference>
<keyword evidence="3" id="KW-1185">Reference proteome</keyword>
<comment type="caution">
    <text evidence="2">The sequence shown here is derived from an EMBL/GenBank/DDBJ whole genome shotgun (WGS) entry which is preliminary data.</text>
</comment>
<dbReference type="RefSeq" id="WP_121060588.1">
    <property type="nucleotide sequence ID" value="NZ_RCDB01000003.1"/>
</dbReference>
<dbReference type="EMBL" id="RCDB01000003">
    <property type="protein sequence ID" value="RLK48080.1"/>
    <property type="molecule type" value="Genomic_DNA"/>
</dbReference>
<evidence type="ECO:0000313" key="3">
    <source>
        <dbReference type="Proteomes" id="UP000273158"/>
    </source>
</evidence>
<feature type="compositionally biased region" description="Low complexity" evidence="1">
    <location>
        <begin position="35"/>
        <end position="51"/>
    </location>
</feature>
<feature type="compositionally biased region" description="Gly residues" evidence="1">
    <location>
        <begin position="24"/>
        <end position="34"/>
    </location>
</feature>
<name>A0A498C4Z6_9MICO</name>
<feature type="compositionally biased region" description="Basic and acidic residues" evidence="1">
    <location>
        <begin position="1"/>
        <end position="13"/>
    </location>
</feature>